<dbReference type="AlphaFoldDB" id="A0AAV7W1V9"/>
<dbReference type="GO" id="GO:0004508">
    <property type="term" value="F:steroid 17-alpha-monooxygenase activity"/>
    <property type="evidence" value="ECO:0007669"/>
    <property type="project" value="TreeGrafter"/>
</dbReference>
<evidence type="ECO:0000256" key="7">
    <source>
        <dbReference type="ARBA" id="ARBA00023004"/>
    </source>
</evidence>
<dbReference type="GO" id="GO:0020037">
    <property type="term" value="F:heme binding"/>
    <property type="evidence" value="ECO:0007669"/>
    <property type="project" value="UniProtKB-UniRule"/>
</dbReference>
<comment type="function">
    <text evidence="12">Cytochromes P450 are a group of heme-thiolate monooxygenases. They oxidize a variety of structurally unrelated compounds, including steroids, fatty acids, and xenobiotics.</text>
</comment>
<dbReference type="InterPro" id="IPR017972">
    <property type="entry name" value="Cyt_P450_CS"/>
</dbReference>
<dbReference type="InterPro" id="IPR001128">
    <property type="entry name" value="Cyt_P450"/>
</dbReference>
<dbReference type="GO" id="GO:0042448">
    <property type="term" value="P:progesterone metabolic process"/>
    <property type="evidence" value="ECO:0007669"/>
    <property type="project" value="TreeGrafter"/>
</dbReference>
<protein>
    <recommendedName>
        <fullName evidence="12">Cytochrome P450 1A</fullName>
        <ecNumber evidence="12">1.14.14.1</ecNumber>
    </recommendedName>
</protein>
<dbReference type="SUPFAM" id="SSF48264">
    <property type="entry name" value="Cytochrome P450"/>
    <property type="match status" value="1"/>
</dbReference>
<evidence type="ECO:0000256" key="13">
    <source>
        <dbReference type="SAM" id="SignalP"/>
    </source>
</evidence>
<evidence type="ECO:0000256" key="4">
    <source>
        <dbReference type="ARBA" id="ARBA00022617"/>
    </source>
</evidence>
<comment type="similarity">
    <text evidence="3 11">Belongs to the cytochrome P450 family.</text>
</comment>
<dbReference type="Proteomes" id="UP001066276">
    <property type="component" value="Chromosome 1_2"/>
</dbReference>
<evidence type="ECO:0000256" key="2">
    <source>
        <dbReference type="ARBA" id="ARBA00004308"/>
    </source>
</evidence>
<keyword evidence="8 11" id="KW-0503">Monooxygenase</keyword>
<dbReference type="PRINTS" id="PR00463">
    <property type="entry name" value="EP450I"/>
</dbReference>
<feature type="chain" id="PRO_5043720304" description="Cytochrome P450 1A" evidence="13">
    <location>
        <begin position="20"/>
        <end position="492"/>
    </location>
</feature>
<evidence type="ECO:0000256" key="5">
    <source>
        <dbReference type="ARBA" id="ARBA00022723"/>
    </source>
</evidence>
<keyword evidence="5 10" id="KW-0479">Metal-binding</keyword>
<evidence type="ECO:0000256" key="3">
    <source>
        <dbReference type="ARBA" id="ARBA00010617"/>
    </source>
</evidence>
<accession>A0AAV7W1V9</accession>
<evidence type="ECO:0000313" key="15">
    <source>
        <dbReference type="Proteomes" id="UP001066276"/>
    </source>
</evidence>
<dbReference type="EMBL" id="JANPWB010000002">
    <property type="protein sequence ID" value="KAJ1206847.1"/>
    <property type="molecule type" value="Genomic_DNA"/>
</dbReference>
<comment type="caution">
    <text evidence="14">The sequence shown here is derived from an EMBL/GenBank/DDBJ whole genome shotgun (WGS) entry which is preliminary data.</text>
</comment>
<gene>
    <name evidence="14" type="ORF">NDU88_002242</name>
</gene>
<keyword evidence="12" id="KW-0492">Microsome</keyword>
<keyword evidence="15" id="KW-1185">Reference proteome</keyword>
<dbReference type="FunFam" id="1.10.630.10:FF:000002">
    <property type="entry name" value="Cytochrome P450 1A1"/>
    <property type="match status" value="1"/>
</dbReference>
<sequence>MIALITFLLVFKMLRNIKKEGKSPPGPWGVPVFGNIFQLGALPHITLSKMAMQYGDVFLVNLGTVPVLVVSGQETIKKVLVKQGDSFGARPKLHSLSLMAEASILTFSPYFGETWKLHKKIAKTALRTFSKSEAKTSTCSCLLEEYVSAEAVELVTTLTELTGRKGYFDPRGEIALSVANVVCALCFGKRYEHTDKEFMDMIENNEAAQKAAAAGAVADFIPLIRYLPLPGLKALTENINRFENFVKKRVDEHYASGDENCNRDITDALIELCNRKQTKDNPLTKVQLLSTVGDIFGAGFDTVSTTLQWIFLYLVHCPEAQIKIHEEIDEHIGNARLPRFEDRTELHYTESFINEVLRHSSFAPFTLPHCTTSDVNLNGYFIPKDTCVFVNQYQVNHDPSLWNNPDSFMPDRFLDKNGQLNRSLQEKVLIFGMGVRMCIGEDVARNEVFLMVATILQRLKLEYNPQEKLDLTPLNGMTIKPKQYQIKTVLRR</sequence>
<comment type="cofactor">
    <cofactor evidence="1 10 12">
        <name>heme</name>
        <dbReference type="ChEBI" id="CHEBI:30413"/>
    </cofactor>
</comment>
<dbReference type="EC" id="1.14.14.1" evidence="12"/>
<dbReference type="InterPro" id="IPR036396">
    <property type="entry name" value="Cyt_P450_sf"/>
</dbReference>
<keyword evidence="6 11" id="KW-0560">Oxidoreductase</keyword>
<evidence type="ECO:0000256" key="8">
    <source>
        <dbReference type="ARBA" id="ARBA00023033"/>
    </source>
</evidence>
<evidence type="ECO:0000256" key="11">
    <source>
        <dbReference type="RuleBase" id="RU000461"/>
    </source>
</evidence>
<evidence type="ECO:0000256" key="12">
    <source>
        <dbReference type="RuleBase" id="RU368045"/>
    </source>
</evidence>
<reference evidence="14" key="1">
    <citation type="journal article" date="2022" name="bioRxiv">
        <title>Sequencing and chromosome-scale assembly of the giantPleurodeles waltlgenome.</title>
        <authorList>
            <person name="Brown T."/>
            <person name="Elewa A."/>
            <person name="Iarovenko S."/>
            <person name="Subramanian E."/>
            <person name="Araus A.J."/>
            <person name="Petzold A."/>
            <person name="Susuki M."/>
            <person name="Suzuki K.-i.T."/>
            <person name="Hayashi T."/>
            <person name="Toyoda A."/>
            <person name="Oliveira C."/>
            <person name="Osipova E."/>
            <person name="Leigh N.D."/>
            <person name="Simon A."/>
            <person name="Yun M.H."/>
        </authorList>
    </citation>
    <scope>NUCLEOTIDE SEQUENCE</scope>
    <source>
        <strain evidence="14">20211129_DDA</strain>
        <tissue evidence="14">Liver</tissue>
    </source>
</reference>
<dbReference type="Pfam" id="PF00067">
    <property type="entry name" value="p450"/>
    <property type="match status" value="1"/>
</dbReference>
<dbReference type="PRINTS" id="PR01683">
    <property type="entry name" value="EP450ICYP1A"/>
</dbReference>
<dbReference type="GO" id="GO:0005789">
    <property type="term" value="C:endoplasmic reticulum membrane"/>
    <property type="evidence" value="ECO:0007669"/>
    <property type="project" value="UniProtKB-SubCell"/>
</dbReference>
<dbReference type="PANTHER" id="PTHR24289:SF22">
    <property type="entry name" value="CYTOCHROME P450 1A"/>
    <property type="match status" value="1"/>
</dbReference>
<dbReference type="Gene3D" id="1.10.630.10">
    <property type="entry name" value="Cytochrome P450"/>
    <property type="match status" value="1"/>
</dbReference>
<organism evidence="14 15">
    <name type="scientific">Pleurodeles waltl</name>
    <name type="common">Iberian ribbed newt</name>
    <dbReference type="NCBI Taxonomy" id="8319"/>
    <lineage>
        <taxon>Eukaryota</taxon>
        <taxon>Metazoa</taxon>
        <taxon>Chordata</taxon>
        <taxon>Craniata</taxon>
        <taxon>Vertebrata</taxon>
        <taxon>Euteleostomi</taxon>
        <taxon>Amphibia</taxon>
        <taxon>Batrachia</taxon>
        <taxon>Caudata</taxon>
        <taxon>Salamandroidea</taxon>
        <taxon>Salamandridae</taxon>
        <taxon>Pleurodelinae</taxon>
        <taxon>Pleurodeles</taxon>
    </lineage>
</organism>
<evidence type="ECO:0000256" key="6">
    <source>
        <dbReference type="ARBA" id="ARBA00023002"/>
    </source>
</evidence>
<dbReference type="InterPro" id="IPR008066">
    <property type="entry name" value="Cyt_P450_E_grp-I_CYP1"/>
</dbReference>
<dbReference type="PANTHER" id="PTHR24289">
    <property type="entry name" value="STEROID 17-ALPHA-HYDROXYLASE/17,20 LYASE"/>
    <property type="match status" value="1"/>
</dbReference>
<feature type="binding site" description="axial binding residue" evidence="10">
    <location>
        <position position="438"/>
    </location>
    <ligand>
        <name>heme</name>
        <dbReference type="ChEBI" id="CHEBI:30413"/>
    </ligand>
    <ligandPart>
        <name>Fe</name>
        <dbReference type="ChEBI" id="CHEBI:18248"/>
    </ligandPart>
</feature>
<keyword evidence="7 10" id="KW-0408">Iron</keyword>
<dbReference type="PROSITE" id="PS00086">
    <property type="entry name" value="CYTOCHROME_P450"/>
    <property type="match status" value="1"/>
</dbReference>
<evidence type="ECO:0000256" key="10">
    <source>
        <dbReference type="PIRSR" id="PIRSR602401-1"/>
    </source>
</evidence>
<dbReference type="GO" id="GO:0005506">
    <property type="term" value="F:iron ion binding"/>
    <property type="evidence" value="ECO:0007669"/>
    <property type="project" value="UniProtKB-UniRule"/>
</dbReference>
<dbReference type="GO" id="GO:0042446">
    <property type="term" value="P:hormone biosynthetic process"/>
    <property type="evidence" value="ECO:0007669"/>
    <property type="project" value="TreeGrafter"/>
</dbReference>
<feature type="signal peptide" evidence="13">
    <location>
        <begin position="1"/>
        <end position="19"/>
    </location>
</feature>
<name>A0AAV7W1V9_PLEWA</name>
<keyword evidence="12" id="KW-0256">Endoplasmic reticulum</keyword>
<keyword evidence="13" id="KW-0732">Signal</keyword>
<dbReference type="PRINTS" id="PR00385">
    <property type="entry name" value="P450"/>
</dbReference>
<keyword evidence="9" id="KW-0472">Membrane</keyword>
<comment type="subcellular location">
    <subcellularLocation>
        <location evidence="2">Endomembrane system</location>
    </subcellularLocation>
    <subcellularLocation>
        <location evidence="12">Endoplasmic reticulum membrane</location>
        <topology evidence="12">Peripheral membrane protein</topology>
    </subcellularLocation>
    <subcellularLocation>
        <location evidence="12">Microsome membrane</location>
        <topology evidence="12">Peripheral membrane protein</topology>
    </subcellularLocation>
</comment>
<dbReference type="InterPro" id="IPR002401">
    <property type="entry name" value="Cyt_P450_E_grp-I"/>
</dbReference>
<evidence type="ECO:0000256" key="9">
    <source>
        <dbReference type="ARBA" id="ARBA00023136"/>
    </source>
</evidence>
<keyword evidence="4 10" id="KW-0349">Heme</keyword>
<proteinExistence type="inferred from homology"/>
<evidence type="ECO:0000313" key="14">
    <source>
        <dbReference type="EMBL" id="KAJ1206847.1"/>
    </source>
</evidence>
<evidence type="ECO:0000256" key="1">
    <source>
        <dbReference type="ARBA" id="ARBA00001971"/>
    </source>
</evidence>